<dbReference type="Proteomes" id="UP000595917">
    <property type="component" value="Chromosome"/>
</dbReference>
<proteinExistence type="predicted"/>
<evidence type="ECO:0000259" key="4">
    <source>
        <dbReference type="Pfam" id="PF08501"/>
    </source>
</evidence>
<dbReference type="InterPro" id="IPR022893">
    <property type="entry name" value="Shikimate_DH_fam"/>
</dbReference>
<comment type="pathway">
    <text evidence="1">Metabolic intermediate biosynthesis; chorismate biosynthesis; chorismate from D-erythrose 4-phosphate and phosphoenolpyruvate: step 4/7.</text>
</comment>
<dbReference type="Gene3D" id="3.40.50.10860">
    <property type="entry name" value="Leucine Dehydrogenase, chain A, domain 1"/>
    <property type="match status" value="1"/>
</dbReference>
<dbReference type="SUPFAM" id="SSF51569">
    <property type="entry name" value="Aldolase"/>
    <property type="match status" value="1"/>
</dbReference>
<protein>
    <submittedName>
        <fullName evidence="5">Type I 3-dehydroquinate dehydratase</fullName>
    </submittedName>
</protein>
<dbReference type="CDD" id="cd00502">
    <property type="entry name" value="DHQase_I"/>
    <property type="match status" value="1"/>
</dbReference>
<dbReference type="RefSeq" id="WP_215626239.1">
    <property type="nucleotide sequence ID" value="NZ_CP067089.2"/>
</dbReference>
<feature type="domain" description="Shikimate dehydrogenase substrate binding N-terminal" evidence="4">
    <location>
        <begin position="241"/>
        <end position="321"/>
    </location>
</feature>
<dbReference type="InterPro" id="IPR001381">
    <property type="entry name" value="DHquinase_I"/>
</dbReference>
<dbReference type="SUPFAM" id="SSF53223">
    <property type="entry name" value="Aminoacid dehydrogenase-like, N-terminal domain"/>
    <property type="match status" value="1"/>
</dbReference>
<dbReference type="Gene3D" id="3.20.20.70">
    <property type="entry name" value="Aldolase class I"/>
    <property type="match status" value="1"/>
</dbReference>
<dbReference type="GO" id="GO:0050661">
    <property type="term" value="F:NADP binding"/>
    <property type="evidence" value="ECO:0007669"/>
    <property type="project" value="TreeGrafter"/>
</dbReference>
<sequence>MARICLSLTGKTLARNLEILEKCREYIDIAELRADCLDADERFNLRRFPEMAGIPVILTLRRISDGGKFVGGEGARITLFSKGLAFADADRRKNFAYVDLEEDLDVPSLEEAARTFGTRIIRSYHNFQGVDDNLKEKIMNLRRVGDEIAKVAIMPQKLADVIRIYQVAKETAGIEKILLCMGAYGINTRILAEHLGSHLSYTSVKGEPDMEPAAPGHLDPRDLDKLYRFRKITGNTKVYGVVGYPLTVTSSPEFFNPLFTQEKVDAVYVPFPADSLNSFLRLAEEIQLEGASVTIPYKEEVIPHLISRSEKVDYIGACNTIVRSPRGWMGYNTDARGFSDSLLKFIGRKNLFGKRVTIIGAGGAARAIAAEVYRLKGGGLILNRTVYRAKDLAQRYGFAWGGLDNHGIGLMDRYSHIIIQTTSVGMMPDVDADPLELYNFSGKEMVMDIIYRPEKTKLLSRAEDAGCSIINGYDMLIQQAKYQYNLFMGADLDNQIIQKLNL</sequence>
<evidence type="ECO:0000313" key="6">
    <source>
        <dbReference type="Proteomes" id="UP000595917"/>
    </source>
</evidence>
<gene>
    <name evidence="5" type="ORF">JFL75_18685</name>
</gene>
<dbReference type="GO" id="GO:0004764">
    <property type="term" value="F:shikimate 3-dehydrogenase (NADP+) activity"/>
    <property type="evidence" value="ECO:0007669"/>
    <property type="project" value="InterPro"/>
</dbReference>
<dbReference type="InterPro" id="IPR036291">
    <property type="entry name" value="NAD(P)-bd_dom_sf"/>
</dbReference>
<dbReference type="Pfam" id="PF01487">
    <property type="entry name" value="DHquinase_I"/>
    <property type="match status" value="1"/>
</dbReference>
<dbReference type="PANTHER" id="PTHR21089:SF1">
    <property type="entry name" value="BIFUNCTIONAL 3-DEHYDROQUINATE DEHYDRATASE_SHIKIMATE DEHYDROGENASE, CHLOROPLASTIC"/>
    <property type="match status" value="1"/>
</dbReference>
<dbReference type="GO" id="GO:0003855">
    <property type="term" value="F:3-dehydroquinate dehydratase activity"/>
    <property type="evidence" value="ECO:0007669"/>
    <property type="project" value="InterPro"/>
</dbReference>
<evidence type="ECO:0000256" key="2">
    <source>
        <dbReference type="ARBA" id="ARBA00023002"/>
    </source>
</evidence>
<keyword evidence="3" id="KW-0057">Aromatic amino acid biosynthesis</keyword>
<dbReference type="AlphaFoldDB" id="A0A7T7XMD7"/>
<keyword evidence="3" id="KW-0028">Amino-acid biosynthesis</keyword>
<dbReference type="PANTHER" id="PTHR21089">
    <property type="entry name" value="SHIKIMATE DEHYDROGENASE"/>
    <property type="match status" value="1"/>
</dbReference>
<reference evidence="5" key="1">
    <citation type="submission" date="2021-01" db="EMBL/GenBank/DDBJ databases">
        <title>Description of Breznakiella homolactica.</title>
        <authorList>
            <person name="Song Y."/>
            <person name="Brune A."/>
        </authorList>
    </citation>
    <scope>NUCLEOTIDE SEQUENCE</scope>
    <source>
        <strain evidence="5">RmG30</strain>
    </source>
</reference>
<dbReference type="GO" id="GO:0005829">
    <property type="term" value="C:cytosol"/>
    <property type="evidence" value="ECO:0007669"/>
    <property type="project" value="TreeGrafter"/>
</dbReference>
<keyword evidence="2" id="KW-0560">Oxidoreductase</keyword>
<dbReference type="InterPro" id="IPR046346">
    <property type="entry name" value="Aminoacid_DH-like_N_sf"/>
</dbReference>
<dbReference type="KEGG" id="bhc:JFL75_18685"/>
<dbReference type="Gene3D" id="3.40.50.720">
    <property type="entry name" value="NAD(P)-binding Rossmann-like Domain"/>
    <property type="match status" value="1"/>
</dbReference>
<dbReference type="InterPro" id="IPR013785">
    <property type="entry name" value="Aldolase_TIM"/>
</dbReference>
<evidence type="ECO:0000256" key="3">
    <source>
        <dbReference type="ARBA" id="ARBA00023141"/>
    </source>
</evidence>
<dbReference type="GO" id="GO:0019632">
    <property type="term" value="P:shikimate metabolic process"/>
    <property type="evidence" value="ECO:0007669"/>
    <property type="project" value="TreeGrafter"/>
</dbReference>
<accession>A0A7T7XMD7</accession>
<name>A0A7T7XMD7_9SPIR</name>
<dbReference type="GO" id="GO:0009073">
    <property type="term" value="P:aromatic amino acid family biosynthetic process"/>
    <property type="evidence" value="ECO:0007669"/>
    <property type="project" value="UniProtKB-KW"/>
</dbReference>
<keyword evidence="6" id="KW-1185">Reference proteome</keyword>
<evidence type="ECO:0000313" key="5">
    <source>
        <dbReference type="EMBL" id="QQO08933.1"/>
    </source>
</evidence>
<evidence type="ECO:0000256" key="1">
    <source>
        <dbReference type="ARBA" id="ARBA00004871"/>
    </source>
</evidence>
<dbReference type="Pfam" id="PF08501">
    <property type="entry name" value="Shikimate_dh_N"/>
    <property type="match status" value="1"/>
</dbReference>
<dbReference type="SUPFAM" id="SSF51735">
    <property type="entry name" value="NAD(P)-binding Rossmann-fold domains"/>
    <property type="match status" value="1"/>
</dbReference>
<organism evidence="5 6">
    <name type="scientific">Breznakiella homolactica</name>
    <dbReference type="NCBI Taxonomy" id="2798577"/>
    <lineage>
        <taxon>Bacteria</taxon>
        <taxon>Pseudomonadati</taxon>
        <taxon>Spirochaetota</taxon>
        <taxon>Spirochaetia</taxon>
        <taxon>Spirochaetales</taxon>
        <taxon>Breznakiellaceae</taxon>
        <taxon>Breznakiella</taxon>
    </lineage>
</organism>
<dbReference type="EMBL" id="CP067089">
    <property type="protein sequence ID" value="QQO08933.1"/>
    <property type="molecule type" value="Genomic_DNA"/>
</dbReference>
<dbReference type="GO" id="GO:0009423">
    <property type="term" value="P:chorismate biosynthetic process"/>
    <property type="evidence" value="ECO:0007669"/>
    <property type="project" value="TreeGrafter"/>
</dbReference>
<dbReference type="CDD" id="cd01065">
    <property type="entry name" value="NAD_bind_Shikimate_DH"/>
    <property type="match status" value="1"/>
</dbReference>
<dbReference type="InterPro" id="IPR013708">
    <property type="entry name" value="Shikimate_DH-bd_N"/>
</dbReference>